<sequence>MAEQSKTRSDDPFLLKYTANELRTVSEFVTNWAPFLSRGLCHSCSVTISDRIRYLHQEAGRDVVCAEHKEDVAASTSGNKGLIGDWNQENCDTHSIGSWNNASDMNDHADTHSLGSWKEEEEGSPEVFSQAGIYTDVPSKSSGAGMLKSENLSTHVLQGVMKMSWADMAQEDELETEECGLSLTLTNESGLSWKEGAFEHDESHKPKTELSREQRECIRFSNVKRKKDFICLERIDGKITNILDGLELHSGIFSAAEQNRIVNYVETLHDKGKNGQLKERTYTAPEKCIGGKGRVSLQFGCCYNYASDTNDTPRILKNDIVDPIPQLLKVMIKRLVRWHVIPPNSVPDNCIVDIYEEGDCITPRIESQDFARPLCAVSFLTECHVIFGSNLKVLSPGEFDGPIAISLPVGSILVLNGKVADVAKHCVSAVPSKRISITFRRIAESKQPVGYVLDPDLQGLQPLSNEVDKSKKSKKARQRQHDMKKHVSGREENVGGQPRRPIERGFGENRYSLGQSDQRNTSKPRVTVDLERSADQSYRRTVRFHRHLP</sequence>
<organism evidence="3 4">
    <name type="scientific">Cuscuta epithymum</name>
    <dbReference type="NCBI Taxonomy" id="186058"/>
    <lineage>
        <taxon>Eukaryota</taxon>
        <taxon>Viridiplantae</taxon>
        <taxon>Streptophyta</taxon>
        <taxon>Embryophyta</taxon>
        <taxon>Tracheophyta</taxon>
        <taxon>Spermatophyta</taxon>
        <taxon>Magnoliopsida</taxon>
        <taxon>eudicotyledons</taxon>
        <taxon>Gunneridae</taxon>
        <taxon>Pentapetalae</taxon>
        <taxon>asterids</taxon>
        <taxon>lamiids</taxon>
        <taxon>Solanales</taxon>
        <taxon>Convolvulaceae</taxon>
        <taxon>Cuscuteae</taxon>
        <taxon>Cuscuta</taxon>
        <taxon>Cuscuta subgen. Cuscuta</taxon>
    </lineage>
</organism>
<dbReference type="Proteomes" id="UP001152523">
    <property type="component" value="Unassembled WGS sequence"/>
</dbReference>
<feature type="region of interest" description="Disordered" evidence="2">
    <location>
        <begin position="462"/>
        <end position="549"/>
    </location>
</feature>
<comment type="caution">
    <text evidence="3">The sequence shown here is derived from an EMBL/GenBank/DDBJ whole genome shotgun (WGS) entry which is preliminary data.</text>
</comment>
<dbReference type="GO" id="GO:0003729">
    <property type="term" value="F:mRNA binding"/>
    <property type="evidence" value="ECO:0007669"/>
    <property type="project" value="InterPro"/>
</dbReference>
<feature type="compositionally biased region" description="Basic and acidic residues" evidence="2">
    <location>
        <begin position="526"/>
        <end position="538"/>
    </location>
</feature>
<accession>A0AAV0FDF5</accession>
<protein>
    <recommendedName>
        <fullName evidence="5">Fe2OG dioxygenase domain-containing protein</fullName>
    </recommendedName>
</protein>
<dbReference type="Gene3D" id="2.60.120.590">
    <property type="entry name" value="Alpha-ketoglutarate-dependent dioxygenase AlkB-like"/>
    <property type="match status" value="1"/>
</dbReference>
<evidence type="ECO:0000256" key="1">
    <source>
        <dbReference type="ARBA" id="ARBA00007879"/>
    </source>
</evidence>
<feature type="compositionally biased region" description="Basic residues" evidence="2">
    <location>
        <begin position="471"/>
        <end position="487"/>
    </location>
</feature>
<dbReference type="InterPro" id="IPR044842">
    <property type="entry name" value="ALKBH9B/ALKBH10B-like"/>
</dbReference>
<dbReference type="GO" id="GO:0032451">
    <property type="term" value="F:demethylase activity"/>
    <property type="evidence" value="ECO:0007669"/>
    <property type="project" value="InterPro"/>
</dbReference>
<dbReference type="PANTHER" id="PTHR31447">
    <property type="entry name" value="HYDROXYPROLINE-RICH GLYCOPROTEIN FAMILY PROTEIN-RELATED"/>
    <property type="match status" value="1"/>
</dbReference>
<dbReference type="InterPro" id="IPR037151">
    <property type="entry name" value="AlkB-like_sf"/>
</dbReference>
<evidence type="ECO:0000313" key="4">
    <source>
        <dbReference type="Proteomes" id="UP001152523"/>
    </source>
</evidence>
<proteinExistence type="inferred from homology"/>
<dbReference type="GO" id="GO:0006402">
    <property type="term" value="P:mRNA catabolic process"/>
    <property type="evidence" value="ECO:0007669"/>
    <property type="project" value="InterPro"/>
</dbReference>
<feature type="compositionally biased region" description="Basic residues" evidence="2">
    <location>
        <begin position="540"/>
        <end position="549"/>
    </location>
</feature>
<comment type="similarity">
    <text evidence="1">Belongs to the alkB family.</text>
</comment>
<dbReference type="SUPFAM" id="SSF51197">
    <property type="entry name" value="Clavaminate synthase-like"/>
    <property type="match status" value="1"/>
</dbReference>
<evidence type="ECO:0000313" key="3">
    <source>
        <dbReference type="EMBL" id="CAH9133453.1"/>
    </source>
</evidence>
<feature type="compositionally biased region" description="Polar residues" evidence="2">
    <location>
        <begin position="512"/>
        <end position="524"/>
    </location>
</feature>
<dbReference type="PANTHER" id="PTHR31447:SF5">
    <property type="entry name" value="FE2OG DIOXYGENASE DOMAIN-CONTAINING PROTEIN"/>
    <property type="match status" value="1"/>
</dbReference>
<dbReference type="EMBL" id="CAMAPF010000976">
    <property type="protein sequence ID" value="CAH9133453.1"/>
    <property type="molecule type" value="Genomic_DNA"/>
</dbReference>
<evidence type="ECO:0008006" key="5">
    <source>
        <dbReference type="Google" id="ProtNLM"/>
    </source>
</evidence>
<keyword evidence="4" id="KW-1185">Reference proteome</keyword>
<evidence type="ECO:0000256" key="2">
    <source>
        <dbReference type="SAM" id="MobiDB-lite"/>
    </source>
</evidence>
<name>A0AAV0FDF5_9ASTE</name>
<reference evidence="3" key="1">
    <citation type="submission" date="2022-07" db="EMBL/GenBank/DDBJ databases">
        <authorList>
            <person name="Macas J."/>
            <person name="Novak P."/>
            <person name="Neumann P."/>
        </authorList>
    </citation>
    <scope>NUCLEOTIDE SEQUENCE</scope>
</reference>
<dbReference type="AlphaFoldDB" id="A0AAV0FDF5"/>
<gene>
    <name evidence="3" type="ORF">CEPIT_LOCUS32957</name>
</gene>